<evidence type="ECO:0000313" key="2">
    <source>
        <dbReference type="EMBL" id="EON77084.1"/>
    </source>
</evidence>
<dbReference type="AlphaFoldDB" id="R7ZSX1"/>
<dbReference type="PANTHER" id="PTHR43943:SF2">
    <property type="entry name" value="DEHYDROGENASE_REDUCTASE 4"/>
    <property type="match status" value="1"/>
</dbReference>
<sequence>MDLNSLFSLQDRVAIITGGSKGIGFAIAHFFAAAGAKVVINGRYQENLDVAVASLRSRGYEVTGIAHHIGYQEQRKLLIEKTLKKYSKIDILVNNAAVSPVFAPIHEYESGVLDKIIDVNLKAPYELSQLCFHHLKKSTNSSIINISSVGAISPERGLGLYSISKAALLSMTKVFAKEWGDFNIRVNAICPGVIQTQFSKNMWSDEKIHQHIMNNLPLKRLGNEEDIAAMALFLASNASSYTTGAVFTSDGGYSI</sequence>
<dbReference type="InterPro" id="IPR020904">
    <property type="entry name" value="Sc_DH/Rdtase_CS"/>
</dbReference>
<dbReference type="EC" id="1.1.1.100" evidence="2"/>
<dbReference type="InterPro" id="IPR036291">
    <property type="entry name" value="NAD(P)-bd_dom_sf"/>
</dbReference>
<dbReference type="Gene3D" id="3.40.50.720">
    <property type="entry name" value="NAD(P)-binding Rossmann-like Domain"/>
    <property type="match status" value="1"/>
</dbReference>
<dbReference type="GO" id="GO:0004316">
    <property type="term" value="F:3-oxoacyl-[acyl-carrier-protein] reductase (NADPH) activity"/>
    <property type="evidence" value="ECO:0007669"/>
    <property type="project" value="UniProtKB-EC"/>
</dbReference>
<protein>
    <submittedName>
        <fullName evidence="2">3-oxoacyl-[acyl-carrier protein] reductase</fullName>
        <ecNumber evidence="2">1.1.1.100</ecNumber>
    </submittedName>
</protein>
<keyword evidence="3" id="KW-1185">Reference proteome</keyword>
<comment type="similarity">
    <text evidence="1">Belongs to the short-chain dehydrogenases/reductases (SDR) family.</text>
</comment>
<gene>
    <name evidence="2" type="ORF">ADIS_2394</name>
</gene>
<reference evidence="2 3" key="1">
    <citation type="submission" date="2013-02" db="EMBL/GenBank/DDBJ databases">
        <title>A novel strain isolated from Lonar lake, Maharashtra, India.</title>
        <authorList>
            <person name="Singh A."/>
        </authorList>
    </citation>
    <scope>NUCLEOTIDE SEQUENCE [LARGE SCALE GENOMIC DNA]</scope>
    <source>
        <strain evidence="2 3">AK24</strain>
    </source>
</reference>
<keyword evidence="2" id="KW-0560">Oxidoreductase</keyword>
<name>R7ZSX1_9BACT</name>
<evidence type="ECO:0000313" key="3">
    <source>
        <dbReference type="Proteomes" id="UP000013909"/>
    </source>
</evidence>
<dbReference type="OrthoDB" id="9804104at2"/>
<comment type="caution">
    <text evidence="2">The sequence shown here is derived from an EMBL/GenBank/DDBJ whole genome shotgun (WGS) entry which is preliminary data.</text>
</comment>
<dbReference type="EMBL" id="AQHR01000066">
    <property type="protein sequence ID" value="EON77084.1"/>
    <property type="molecule type" value="Genomic_DNA"/>
</dbReference>
<dbReference type="PROSITE" id="PS00061">
    <property type="entry name" value="ADH_SHORT"/>
    <property type="match status" value="1"/>
</dbReference>
<proteinExistence type="inferred from homology"/>
<dbReference type="NCBIfam" id="NF005559">
    <property type="entry name" value="PRK07231.1"/>
    <property type="match status" value="1"/>
</dbReference>
<dbReference type="RefSeq" id="WP_010854531.1">
    <property type="nucleotide sequence ID" value="NZ_AQHR01000066.1"/>
</dbReference>
<dbReference type="PRINTS" id="PR00081">
    <property type="entry name" value="GDHRDH"/>
</dbReference>
<accession>R7ZSX1</accession>
<dbReference type="PRINTS" id="PR00080">
    <property type="entry name" value="SDRFAMILY"/>
</dbReference>
<dbReference type="FunFam" id="3.40.50.720:FF:000084">
    <property type="entry name" value="Short-chain dehydrogenase reductase"/>
    <property type="match status" value="1"/>
</dbReference>
<dbReference type="STRING" id="1232681.ADIS_2394"/>
<dbReference type="SUPFAM" id="SSF51735">
    <property type="entry name" value="NAD(P)-binding Rossmann-fold domains"/>
    <property type="match status" value="1"/>
</dbReference>
<dbReference type="PANTHER" id="PTHR43943">
    <property type="entry name" value="DEHYDROGENASE/REDUCTASE (SDR FAMILY) MEMBER 4"/>
    <property type="match status" value="1"/>
</dbReference>
<evidence type="ECO:0000256" key="1">
    <source>
        <dbReference type="ARBA" id="ARBA00006484"/>
    </source>
</evidence>
<dbReference type="InterPro" id="IPR002347">
    <property type="entry name" value="SDR_fam"/>
</dbReference>
<dbReference type="Pfam" id="PF13561">
    <property type="entry name" value="adh_short_C2"/>
    <property type="match status" value="1"/>
</dbReference>
<dbReference type="Proteomes" id="UP000013909">
    <property type="component" value="Unassembled WGS sequence"/>
</dbReference>
<organism evidence="2 3">
    <name type="scientific">Lunatimonas lonarensis</name>
    <dbReference type="NCBI Taxonomy" id="1232681"/>
    <lineage>
        <taxon>Bacteria</taxon>
        <taxon>Pseudomonadati</taxon>
        <taxon>Bacteroidota</taxon>
        <taxon>Cytophagia</taxon>
        <taxon>Cytophagales</taxon>
        <taxon>Cyclobacteriaceae</taxon>
    </lineage>
</organism>